<keyword evidence="3 8" id="KW-0479">Metal-binding</keyword>
<comment type="cofactor">
    <cofactor evidence="8">
        <name>Mg(2+)</name>
        <dbReference type="ChEBI" id="CHEBI:18420"/>
    </cofactor>
</comment>
<evidence type="ECO:0000256" key="6">
    <source>
        <dbReference type="ARBA" id="ARBA00023134"/>
    </source>
</evidence>
<dbReference type="EC" id="2.7.7.77" evidence="8"/>
<dbReference type="Gene3D" id="3.90.550.10">
    <property type="entry name" value="Spore Coat Polysaccharide Biosynthesis Protein SpsA, Chain A"/>
    <property type="match status" value="1"/>
</dbReference>
<proteinExistence type="inferred from homology"/>
<comment type="caution">
    <text evidence="8">Lacks conserved residue(s) required for the propagation of feature annotation.</text>
</comment>
<dbReference type="PANTHER" id="PTHR19136">
    <property type="entry name" value="MOLYBDENUM COFACTOR GUANYLYLTRANSFERASE"/>
    <property type="match status" value="1"/>
</dbReference>
<organism evidence="10 11">
    <name type="scientific">Aequorivita echinoideorum</name>
    <dbReference type="NCBI Taxonomy" id="1549647"/>
    <lineage>
        <taxon>Bacteria</taxon>
        <taxon>Pseudomonadati</taxon>
        <taxon>Bacteroidota</taxon>
        <taxon>Flavobacteriia</taxon>
        <taxon>Flavobacteriales</taxon>
        <taxon>Flavobacteriaceae</taxon>
        <taxon>Aequorivita</taxon>
    </lineage>
</organism>
<evidence type="ECO:0000259" key="9">
    <source>
        <dbReference type="Pfam" id="PF12804"/>
    </source>
</evidence>
<keyword evidence="4 8" id="KW-0547">Nucleotide-binding</keyword>
<evidence type="ECO:0000313" key="10">
    <source>
        <dbReference type="EMBL" id="MBT0608116.1"/>
    </source>
</evidence>
<evidence type="ECO:0000256" key="8">
    <source>
        <dbReference type="HAMAP-Rule" id="MF_00316"/>
    </source>
</evidence>
<dbReference type="SUPFAM" id="SSF53448">
    <property type="entry name" value="Nucleotide-diphospho-sugar transferases"/>
    <property type="match status" value="1"/>
</dbReference>
<accession>A0ABS5S4J2</accession>
<feature type="domain" description="MobA-like NTP transferase" evidence="9">
    <location>
        <begin position="7"/>
        <end position="150"/>
    </location>
</feature>
<dbReference type="GO" id="GO:0016740">
    <property type="term" value="F:transferase activity"/>
    <property type="evidence" value="ECO:0007669"/>
    <property type="project" value="UniProtKB-KW"/>
</dbReference>
<keyword evidence="1 8" id="KW-0963">Cytoplasm</keyword>
<dbReference type="RefSeq" id="WP_214112988.1">
    <property type="nucleotide sequence ID" value="NZ_JAHCTB010000003.1"/>
</dbReference>
<comment type="domain">
    <text evidence="8">The N-terminal domain determines nucleotide recognition and specific binding, while the C-terminal domain determines the specific binding to the target protein.</text>
</comment>
<keyword evidence="7 8" id="KW-0501">Molybdenum cofactor biosynthesis</keyword>
<feature type="binding site" evidence="8">
    <location>
        <position position="68"/>
    </location>
    <ligand>
        <name>GTP</name>
        <dbReference type="ChEBI" id="CHEBI:37565"/>
    </ligand>
</feature>
<feature type="binding site" evidence="8">
    <location>
        <position position="97"/>
    </location>
    <ligand>
        <name>Mg(2+)</name>
        <dbReference type="ChEBI" id="CHEBI:18420"/>
    </ligand>
</feature>
<comment type="caution">
    <text evidence="10">The sequence shown here is derived from an EMBL/GenBank/DDBJ whole genome shotgun (WGS) entry which is preliminary data.</text>
</comment>
<comment type="function">
    <text evidence="8">Transfers a GMP moiety from GTP to Mo-molybdopterin (Mo-MPT) cofactor (Moco or molybdenum cofactor) to form Mo-molybdopterin guanine dinucleotide (Mo-MGD) cofactor.</text>
</comment>
<dbReference type="Proteomes" id="UP001297092">
    <property type="component" value="Unassembled WGS sequence"/>
</dbReference>
<feature type="binding site" evidence="8">
    <location>
        <position position="22"/>
    </location>
    <ligand>
        <name>GTP</name>
        <dbReference type="ChEBI" id="CHEBI:37565"/>
    </ligand>
</feature>
<dbReference type="PANTHER" id="PTHR19136:SF81">
    <property type="entry name" value="MOLYBDENUM COFACTOR GUANYLYLTRANSFERASE"/>
    <property type="match status" value="1"/>
</dbReference>
<keyword evidence="6 8" id="KW-0342">GTP-binding</keyword>
<feature type="binding site" evidence="8">
    <location>
        <position position="97"/>
    </location>
    <ligand>
        <name>GTP</name>
        <dbReference type="ChEBI" id="CHEBI:37565"/>
    </ligand>
</feature>
<evidence type="ECO:0000256" key="3">
    <source>
        <dbReference type="ARBA" id="ARBA00022723"/>
    </source>
</evidence>
<dbReference type="HAMAP" id="MF_00316">
    <property type="entry name" value="MobA"/>
    <property type="match status" value="1"/>
</dbReference>
<gene>
    <name evidence="8" type="primary">mobA</name>
    <name evidence="10" type="ORF">KIV10_07980</name>
</gene>
<protein>
    <recommendedName>
        <fullName evidence="8">Probable molybdenum cofactor guanylyltransferase</fullName>
        <shortName evidence="8">MoCo guanylyltransferase</shortName>
        <ecNumber evidence="8">2.7.7.77</ecNumber>
    </recommendedName>
    <alternativeName>
        <fullName evidence="8">GTP:molybdopterin guanylyltransferase</fullName>
    </alternativeName>
    <alternativeName>
        <fullName evidence="8">Mo-MPT guanylyltransferase</fullName>
    </alternativeName>
    <alternativeName>
        <fullName evidence="8">Molybdopterin guanylyltransferase</fullName>
    </alternativeName>
    <alternativeName>
        <fullName evidence="8">Molybdopterin-guanine dinucleotide synthase</fullName>
        <shortName evidence="8">MGD synthase</shortName>
    </alternativeName>
</protein>
<evidence type="ECO:0000256" key="7">
    <source>
        <dbReference type="ARBA" id="ARBA00023150"/>
    </source>
</evidence>
<dbReference type="Pfam" id="PF12804">
    <property type="entry name" value="NTP_transf_3"/>
    <property type="match status" value="1"/>
</dbReference>
<evidence type="ECO:0000256" key="2">
    <source>
        <dbReference type="ARBA" id="ARBA00022679"/>
    </source>
</evidence>
<sequence length="198" mass="22510">MKTECYGLVLAGGRSTRMGADKGEIEYHGKPHREFLYQLLEKFCDEVFLSVRPNQTENLNHNFKTITDTDAFRGPFNGLFSAHKKYPKVAWLVVATDLPLFNETALQQLIKSRNKNKIATAFATKQSGLPEPLCAIWEPSAFSKAASFFEEHQSSCPRKFLINSDIELIFPENDDVLINANKPEEYQLALKKLQIIEP</sequence>
<evidence type="ECO:0000313" key="11">
    <source>
        <dbReference type="Proteomes" id="UP001297092"/>
    </source>
</evidence>
<reference evidence="10 11" key="1">
    <citation type="submission" date="2021-05" db="EMBL/GenBank/DDBJ databases">
        <title>Aequorivita echinoideorum JCM 30378 genome.</title>
        <authorList>
            <person name="Zhang H."/>
            <person name="Li C."/>
        </authorList>
    </citation>
    <scope>NUCLEOTIDE SEQUENCE [LARGE SCALE GENOMIC DNA]</scope>
    <source>
        <strain evidence="10 11">JCM30378</strain>
    </source>
</reference>
<keyword evidence="5 8" id="KW-0460">Magnesium</keyword>
<name>A0ABS5S4J2_9FLAO</name>
<feature type="binding site" evidence="8">
    <location>
        <begin position="10"/>
        <end position="12"/>
    </location>
    <ligand>
        <name>GTP</name>
        <dbReference type="ChEBI" id="CHEBI:37565"/>
    </ligand>
</feature>
<evidence type="ECO:0000256" key="5">
    <source>
        <dbReference type="ARBA" id="ARBA00022842"/>
    </source>
</evidence>
<dbReference type="EMBL" id="JAHCTB010000003">
    <property type="protein sequence ID" value="MBT0608116.1"/>
    <property type="molecule type" value="Genomic_DNA"/>
</dbReference>
<keyword evidence="11" id="KW-1185">Reference proteome</keyword>
<comment type="catalytic activity">
    <reaction evidence="8">
        <text>Mo-molybdopterin + GTP + H(+) = Mo-molybdopterin guanine dinucleotide + diphosphate</text>
        <dbReference type="Rhea" id="RHEA:34243"/>
        <dbReference type="ChEBI" id="CHEBI:15378"/>
        <dbReference type="ChEBI" id="CHEBI:33019"/>
        <dbReference type="ChEBI" id="CHEBI:37565"/>
        <dbReference type="ChEBI" id="CHEBI:71302"/>
        <dbReference type="ChEBI" id="CHEBI:71310"/>
        <dbReference type="EC" id="2.7.7.77"/>
    </reaction>
</comment>
<dbReference type="InterPro" id="IPR025877">
    <property type="entry name" value="MobA-like_NTP_Trfase"/>
</dbReference>
<evidence type="ECO:0000256" key="1">
    <source>
        <dbReference type="ARBA" id="ARBA00022490"/>
    </source>
</evidence>
<dbReference type="CDD" id="cd02503">
    <property type="entry name" value="MobA"/>
    <property type="match status" value="1"/>
</dbReference>
<evidence type="ECO:0000256" key="4">
    <source>
        <dbReference type="ARBA" id="ARBA00022741"/>
    </source>
</evidence>
<dbReference type="InterPro" id="IPR013482">
    <property type="entry name" value="Molybde_CF_guanTrfase"/>
</dbReference>
<keyword evidence="2 8" id="KW-0808">Transferase</keyword>
<comment type="subcellular location">
    <subcellularLocation>
        <location evidence="8">Cytoplasm</location>
    </subcellularLocation>
</comment>
<comment type="similarity">
    <text evidence="8">Belongs to the MobA family.</text>
</comment>
<dbReference type="InterPro" id="IPR029044">
    <property type="entry name" value="Nucleotide-diphossugar_trans"/>
</dbReference>